<name>A0A6D2IHX6_9BRAS</name>
<reference evidence="2" key="1">
    <citation type="submission" date="2020-01" db="EMBL/GenBank/DDBJ databases">
        <authorList>
            <person name="Mishra B."/>
        </authorList>
    </citation>
    <scope>NUCLEOTIDE SEQUENCE [LARGE SCALE GENOMIC DNA]</scope>
</reference>
<evidence type="ECO:0000313" key="3">
    <source>
        <dbReference type="Proteomes" id="UP000467841"/>
    </source>
</evidence>
<keyword evidence="1" id="KW-1133">Transmembrane helix</keyword>
<dbReference type="EMBL" id="CACVBM020001085">
    <property type="protein sequence ID" value="CAA7029834.1"/>
    <property type="molecule type" value="Genomic_DNA"/>
</dbReference>
<feature type="transmembrane region" description="Helical" evidence="1">
    <location>
        <begin position="44"/>
        <end position="65"/>
    </location>
</feature>
<evidence type="ECO:0000256" key="1">
    <source>
        <dbReference type="SAM" id="Phobius"/>
    </source>
</evidence>
<protein>
    <submittedName>
        <fullName evidence="2">Uncharacterized protein</fullName>
    </submittedName>
</protein>
<accession>A0A6D2IHX6</accession>
<gene>
    <name evidence="2" type="ORF">MERR_LOCUS17069</name>
</gene>
<dbReference type="AlphaFoldDB" id="A0A6D2IHX6"/>
<proteinExistence type="predicted"/>
<dbReference type="Proteomes" id="UP000467841">
    <property type="component" value="Unassembled WGS sequence"/>
</dbReference>
<comment type="caution">
    <text evidence="2">The sequence shown here is derived from an EMBL/GenBank/DDBJ whole genome shotgun (WGS) entry which is preliminary data.</text>
</comment>
<sequence>MPPLHLCIWYIPSDLSPPDLQNSPPSRASPENRFFSLRRWTFILSRYLCLVQLIVQSLAAVVCSAPKKLQRKKVRAEIEAEEKLWGRFHETIPLWTLEEEIGSSCLSSKLVRLTACVSSQSSDFGFEMMYC</sequence>
<keyword evidence="1" id="KW-0472">Membrane</keyword>
<keyword evidence="1" id="KW-0812">Transmembrane</keyword>
<organism evidence="2 3">
    <name type="scientific">Microthlaspi erraticum</name>
    <dbReference type="NCBI Taxonomy" id="1685480"/>
    <lineage>
        <taxon>Eukaryota</taxon>
        <taxon>Viridiplantae</taxon>
        <taxon>Streptophyta</taxon>
        <taxon>Embryophyta</taxon>
        <taxon>Tracheophyta</taxon>
        <taxon>Spermatophyta</taxon>
        <taxon>Magnoliopsida</taxon>
        <taxon>eudicotyledons</taxon>
        <taxon>Gunneridae</taxon>
        <taxon>Pentapetalae</taxon>
        <taxon>rosids</taxon>
        <taxon>malvids</taxon>
        <taxon>Brassicales</taxon>
        <taxon>Brassicaceae</taxon>
        <taxon>Coluteocarpeae</taxon>
        <taxon>Microthlaspi</taxon>
    </lineage>
</organism>
<evidence type="ECO:0000313" key="2">
    <source>
        <dbReference type="EMBL" id="CAA7029834.1"/>
    </source>
</evidence>
<keyword evidence="3" id="KW-1185">Reference proteome</keyword>